<evidence type="ECO:0000313" key="2">
    <source>
        <dbReference type="EMBL" id="MBW8639837.1"/>
    </source>
</evidence>
<dbReference type="AlphaFoldDB" id="A0AAE2ZS17"/>
<organism evidence="2 3">
    <name type="scientific">Flavimaribacter sediminis</name>
    <dbReference type="NCBI Taxonomy" id="2865987"/>
    <lineage>
        <taxon>Bacteria</taxon>
        <taxon>Pseudomonadati</taxon>
        <taxon>Pseudomonadota</taxon>
        <taxon>Alphaproteobacteria</taxon>
        <taxon>Hyphomicrobiales</taxon>
        <taxon>Rhizobiaceae</taxon>
        <taxon>Flavimaribacter</taxon>
    </lineage>
</organism>
<comment type="caution">
    <text evidence="2">The sequence shown here is derived from an EMBL/GenBank/DDBJ whole genome shotgun (WGS) entry which is preliminary data.</text>
</comment>
<proteinExistence type="predicted"/>
<dbReference type="PROSITE" id="PS50878">
    <property type="entry name" value="RT_POL"/>
    <property type="match status" value="1"/>
</dbReference>
<name>A0AAE2ZS17_9HYPH</name>
<dbReference type="Proteomes" id="UP001196509">
    <property type="component" value="Unassembled WGS sequence"/>
</dbReference>
<dbReference type="InterPro" id="IPR043502">
    <property type="entry name" value="DNA/RNA_pol_sf"/>
</dbReference>
<accession>A0AAE2ZS17</accession>
<dbReference type="SUPFAM" id="SSF56672">
    <property type="entry name" value="DNA/RNA polymerases"/>
    <property type="match status" value="1"/>
</dbReference>
<protein>
    <recommendedName>
        <fullName evidence="1">Reverse transcriptase domain-containing protein</fullName>
    </recommendedName>
</protein>
<dbReference type="InterPro" id="IPR000477">
    <property type="entry name" value="RT_dom"/>
</dbReference>
<evidence type="ECO:0000313" key="3">
    <source>
        <dbReference type="Proteomes" id="UP001196509"/>
    </source>
</evidence>
<reference evidence="2" key="1">
    <citation type="submission" date="2021-08" db="EMBL/GenBank/DDBJ databases">
        <title>Hoeflea bacterium WL0058 sp. nov., isolated from the sediment.</title>
        <authorList>
            <person name="Wang L."/>
            <person name="Zhang D."/>
        </authorList>
    </citation>
    <scope>NUCLEOTIDE SEQUENCE</scope>
    <source>
        <strain evidence="2">WL0058</strain>
    </source>
</reference>
<feature type="domain" description="Reverse transcriptase" evidence="1">
    <location>
        <begin position="1"/>
        <end position="320"/>
    </location>
</feature>
<sequence length="444" mass="48475">MVEPVDIEASLQDRSVYEAEILKMFSKRVRSGRIAADAAPGVSYYRAAADRRALASRIAKTIAAGEYRISPVALWFLERHGKVRPAHRPVFVDQVVGAVLFQLLTRNARAYGLPGVHSYLPGRSNLSAAIGFSNFIHRFRKQAGPRPPALHVLKSDFSKFGESLPMGPAAPLWKTMREVANLGNPRGDVNDQTWSLIVDLVRPVIKTPDGSSFTRTHGVSMGTPLTPLVSNLSVHEMDVYLNGVEGLFYARYNDDFILAHADLQTLKQVDADLEPILARLGVSRKMEKERRVALCGNGMPSTADPAYEGGASIDFLGISIAYNGGLSPAPHLQARFVKRICSRIDGLAAGFAGETSSDRAQILVSATNVMLDIENPFAAPGLATVLRVASNRGALKDMDFRIARKIVQAATGRAGNRGFRQIPPKRLREEMGLVSLVALRNLRR</sequence>
<evidence type="ECO:0000259" key="1">
    <source>
        <dbReference type="PROSITE" id="PS50878"/>
    </source>
</evidence>
<keyword evidence="3" id="KW-1185">Reference proteome</keyword>
<dbReference type="EMBL" id="JAICBX010000004">
    <property type="protein sequence ID" value="MBW8639837.1"/>
    <property type="molecule type" value="Genomic_DNA"/>
</dbReference>
<dbReference type="RefSeq" id="WP_220230539.1">
    <property type="nucleotide sequence ID" value="NZ_JAICBX010000004.1"/>
</dbReference>
<gene>
    <name evidence="2" type="ORF">K1W69_21765</name>
</gene>